<dbReference type="Ensembl" id="ENSGMOT00000036987.1">
    <property type="protein sequence ID" value="ENSGMOP00000044583.1"/>
    <property type="gene ID" value="ENSGMOG00000029203.1"/>
</dbReference>
<accession>A0A8C5BF06</accession>
<dbReference type="GeneTree" id="ENSGT00940000171017"/>
<evidence type="ECO:0000313" key="3">
    <source>
        <dbReference type="Ensembl" id="ENSGMOP00000044583.1"/>
    </source>
</evidence>
<dbReference type="Pfam" id="PF09588">
    <property type="entry name" value="YqaJ"/>
    <property type="match status" value="1"/>
</dbReference>
<name>A0A8C5BF06_GADMO</name>
<keyword evidence="4" id="KW-1185">Reference proteome</keyword>
<dbReference type="GO" id="GO:0006281">
    <property type="term" value="P:DNA repair"/>
    <property type="evidence" value="ECO:0007669"/>
    <property type="project" value="UniProtKB-ARBA"/>
</dbReference>
<feature type="region of interest" description="Disordered" evidence="1">
    <location>
        <begin position="127"/>
        <end position="154"/>
    </location>
</feature>
<protein>
    <submittedName>
        <fullName evidence="3">Uncharacterized LOC115560643</fullName>
    </submittedName>
</protein>
<reference evidence="3" key="1">
    <citation type="submission" date="2025-08" db="UniProtKB">
        <authorList>
            <consortium name="Ensembl"/>
        </authorList>
    </citation>
    <scope>IDENTIFICATION</scope>
</reference>
<dbReference type="InterPro" id="IPR051703">
    <property type="entry name" value="NF-kappa-B_Signaling_Reg"/>
</dbReference>
<feature type="compositionally biased region" description="Polar residues" evidence="1">
    <location>
        <begin position="34"/>
        <end position="49"/>
    </location>
</feature>
<dbReference type="GeneID" id="115560643"/>
<gene>
    <name evidence="3" type="primary">LOC115560643</name>
</gene>
<dbReference type="InterPro" id="IPR011604">
    <property type="entry name" value="PDDEXK-like_dom_sf"/>
</dbReference>
<feature type="compositionally biased region" description="Basic and acidic residues" evidence="1">
    <location>
        <begin position="55"/>
        <end position="106"/>
    </location>
</feature>
<dbReference type="Gene3D" id="3.90.320.10">
    <property type="match status" value="1"/>
</dbReference>
<dbReference type="PANTHER" id="PTHR46609:SF8">
    <property type="entry name" value="YQAJ VIRAL RECOMBINASE DOMAIN-CONTAINING PROTEIN"/>
    <property type="match status" value="1"/>
</dbReference>
<dbReference type="CDD" id="cd22343">
    <property type="entry name" value="PDDEXK_lambda_exonuclease-like"/>
    <property type="match status" value="1"/>
</dbReference>
<organism evidence="3 4">
    <name type="scientific">Gadus morhua</name>
    <name type="common">Atlantic cod</name>
    <dbReference type="NCBI Taxonomy" id="8049"/>
    <lineage>
        <taxon>Eukaryota</taxon>
        <taxon>Metazoa</taxon>
        <taxon>Chordata</taxon>
        <taxon>Craniata</taxon>
        <taxon>Vertebrata</taxon>
        <taxon>Euteleostomi</taxon>
        <taxon>Actinopterygii</taxon>
        <taxon>Neopterygii</taxon>
        <taxon>Teleostei</taxon>
        <taxon>Neoteleostei</taxon>
        <taxon>Acanthomorphata</taxon>
        <taxon>Zeiogadaria</taxon>
        <taxon>Gadariae</taxon>
        <taxon>Gadiformes</taxon>
        <taxon>Gadoidei</taxon>
        <taxon>Gadidae</taxon>
        <taxon>Gadus</taxon>
    </lineage>
</organism>
<evidence type="ECO:0000313" key="4">
    <source>
        <dbReference type="Proteomes" id="UP000694546"/>
    </source>
</evidence>
<dbReference type="PANTHER" id="PTHR46609">
    <property type="entry name" value="EXONUCLEASE, PHAGE-TYPE/RECB, C-TERMINAL DOMAIN-CONTAINING PROTEIN"/>
    <property type="match status" value="1"/>
</dbReference>
<dbReference type="InterPro" id="IPR011335">
    <property type="entry name" value="Restrct_endonuc-II-like"/>
</dbReference>
<dbReference type="SUPFAM" id="SSF52980">
    <property type="entry name" value="Restriction endonuclease-like"/>
    <property type="match status" value="1"/>
</dbReference>
<evidence type="ECO:0000259" key="2">
    <source>
        <dbReference type="Pfam" id="PF09588"/>
    </source>
</evidence>
<reference evidence="3" key="2">
    <citation type="submission" date="2025-09" db="UniProtKB">
        <authorList>
            <consortium name="Ensembl"/>
        </authorList>
    </citation>
    <scope>IDENTIFICATION</scope>
</reference>
<feature type="region of interest" description="Disordered" evidence="1">
    <location>
        <begin position="1"/>
        <end position="115"/>
    </location>
</feature>
<proteinExistence type="predicted"/>
<sequence>MEPKKQQKPAASKRSAGRGGTSNIVLPVVRYHPSITQTSHQGRGPSSAQKILPARKPDKKPDQKPDQKPHQKPDQKPDQRPDQRPEKKTDKRPDKKPDQRQDKKPDLVLGGRSDVLEKPFLNYGSGCKMGRNPAGGSNGQNSLKTLSSGPSPEKVVLEGGELTPSVVEAVEVLTRGQRDNPAWFEWREHRITASNVHRIAHSRFVNGTSSTPPGSYVANITGQGSRVQTRAMRWGVDMEARAVKEYQVLKSKLLGREVVVQDSGLFIDPKRPWLAASPDGIVIDKLSGQRMLCLEVKCPFKHKDRKVEEACKEDKDFCLQIQELPNQQPVYRLKKNHSYYSQIQCQLAVTGMDQADLAVFTLKETALVPVPFDPEFWEETLSKLQRFKEVLLPQLDKHRPLDPEMRPEM</sequence>
<dbReference type="InterPro" id="IPR019080">
    <property type="entry name" value="YqaJ_viral_recombinase"/>
</dbReference>
<feature type="compositionally biased region" description="Polar residues" evidence="1">
    <location>
        <begin position="139"/>
        <end position="150"/>
    </location>
</feature>
<evidence type="ECO:0000256" key="1">
    <source>
        <dbReference type="SAM" id="MobiDB-lite"/>
    </source>
</evidence>
<dbReference type="Proteomes" id="UP000694546">
    <property type="component" value="Chromosome 16"/>
</dbReference>
<dbReference type="RefSeq" id="XP_030235902.1">
    <property type="nucleotide sequence ID" value="XM_030380042.1"/>
</dbReference>
<feature type="domain" description="YqaJ viral recombinase" evidence="2">
    <location>
        <begin position="183"/>
        <end position="353"/>
    </location>
</feature>
<dbReference type="AlphaFoldDB" id="A0A8C5BF06"/>
<dbReference type="OrthoDB" id="6155932at2759"/>